<dbReference type="GO" id="GO:0005524">
    <property type="term" value="F:ATP binding"/>
    <property type="evidence" value="ECO:0007669"/>
    <property type="project" value="UniProtKB-KW"/>
</dbReference>
<gene>
    <name evidence="12" type="ORF">D0Y65_011076</name>
</gene>
<dbReference type="GO" id="GO:0004674">
    <property type="term" value="F:protein serine/threonine kinase activity"/>
    <property type="evidence" value="ECO:0007669"/>
    <property type="project" value="UniProtKB-KW"/>
</dbReference>
<keyword evidence="2" id="KW-0723">Serine/threonine-protein kinase</keyword>
<keyword evidence="7" id="KW-0067">ATP-binding</keyword>
<sequence length="435" mass="49143">MHCTFSKKKKNYLQFLPRIHHSCTPCSSPPSLWSLNNGRRKQRNHSEASFCVIPFNISSPFFLFTPAKCDSSFSPNVNYLIDCGSSHPTLLKDGRTFKSDRETTSLLSTTEDLQISLDSYLSPSVPSSSSLPLHQTARVFQEESTYSFYIYKSGRLWVRLYFFPLPDPSYNLTSAVFSVQTNQHVLLHEFSVRNNDTSVFKEYLVNVSDSRFSLKFKPKKNSFAFINAIEVVSAPDTLISDSATALSPHGEFKGWDQPIYNKAWTDAIVNRIEVMKMSNDADSLDGFFSVDGKYEGAKPVIYPTLPREEINLADWAMKQHKRGVLREVIDPRIVKIISPQSFNVFVQTAERCLADCGVERPSMEDVLWHLEYALRLQKDATRIKELEEKSASIFTNECNDNDNIAGHSGDPASDVSDSTDANSALFSQIANFQGR</sequence>
<keyword evidence="4" id="KW-0812">Transmembrane</keyword>
<evidence type="ECO:0000256" key="2">
    <source>
        <dbReference type="ARBA" id="ARBA00022527"/>
    </source>
</evidence>
<organism evidence="12 13">
    <name type="scientific">Glycine soja</name>
    <name type="common">Wild soybean</name>
    <dbReference type="NCBI Taxonomy" id="3848"/>
    <lineage>
        <taxon>Eukaryota</taxon>
        <taxon>Viridiplantae</taxon>
        <taxon>Streptophyta</taxon>
        <taxon>Embryophyta</taxon>
        <taxon>Tracheophyta</taxon>
        <taxon>Spermatophyta</taxon>
        <taxon>Magnoliopsida</taxon>
        <taxon>eudicotyledons</taxon>
        <taxon>Gunneridae</taxon>
        <taxon>Pentapetalae</taxon>
        <taxon>rosids</taxon>
        <taxon>fabids</taxon>
        <taxon>Fabales</taxon>
        <taxon>Fabaceae</taxon>
        <taxon>Papilionoideae</taxon>
        <taxon>50 kb inversion clade</taxon>
        <taxon>NPAAA clade</taxon>
        <taxon>indigoferoid/millettioid clade</taxon>
        <taxon>Phaseoleae</taxon>
        <taxon>Glycine</taxon>
        <taxon>Glycine subgen. Soja</taxon>
    </lineage>
</organism>
<evidence type="ECO:0000313" key="13">
    <source>
        <dbReference type="Proteomes" id="UP000289340"/>
    </source>
</evidence>
<accession>A0A445KIA3</accession>
<keyword evidence="12" id="KW-0418">Kinase</keyword>
<keyword evidence="8" id="KW-1133">Transmembrane helix</keyword>
<proteinExistence type="predicted"/>
<keyword evidence="13" id="KW-1185">Reference proteome</keyword>
<keyword evidence="10" id="KW-0325">Glycoprotein</keyword>
<dbReference type="GO" id="GO:0016020">
    <property type="term" value="C:membrane"/>
    <property type="evidence" value="ECO:0007669"/>
    <property type="project" value="UniProtKB-SubCell"/>
</dbReference>
<dbReference type="EMBL" id="QZWG01000005">
    <property type="protein sequence ID" value="RZC10649.1"/>
    <property type="molecule type" value="Genomic_DNA"/>
</dbReference>
<evidence type="ECO:0000256" key="10">
    <source>
        <dbReference type="ARBA" id="ARBA00023180"/>
    </source>
</evidence>
<keyword evidence="12" id="KW-0675">Receptor</keyword>
<keyword evidence="5" id="KW-0732">Signal</keyword>
<evidence type="ECO:0000256" key="9">
    <source>
        <dbReference type="ARBA" id="ARBA00023136"/>
    </source>
</evidence>
<dbReference type="Pfam" id="PF12819">
    <property type="entry name" value="Malectin_like"/>
    <property type="match status" value="1"/>
</dbReference>
<evidence type="ECO:0000313" key="12">
    <source>
        <dbReference type="EMBL" id="RZC10649.1"/>
    </source>
</evidence>
<feature type="domain" description="Malectin-like" evidence="11">
    <location>
        <begin position="81"/>
        <end position="240"/>
    </location>
</feature>
<dbReference type="InterPro" id="IPR045272">
    <property type="entry name" value="ANXUR1/2-like"/>
</dbReference>
<keyword evidence="6" id="KW-0547">Nucleotide-binding</keyword>
<reference evidence="12 13" key="1">
    <citation type="submission" date="2018-09" db="EMBL/GenBank/DDBJ databases">
        <title>A high-quality reference genome of wild soybean provides a powerful tool to mine soybean genomes.</title>
        <authorList>
            <person name="Xie M."/>
            <person name="Chung C.Y.L."/>
            <person name="Li M.-W."/>
            <person name="Wong F.-L."/>
            <person name="Chan T.-F."/>
            <person name="Lam H.-M."/>
        </authorList>
    </citation>
    <scope>NUCLEOTIDE SEQUENCE [LARGE SCALE GENOMIC DNA]</scope>
    <source>
        <strain evidence="13">cv. W05</strain>
        <tissue evidence="12">Hypocotyl of etiolated seedlings</tissue>
    </source>
</reference>
<name>A0A445KIA3_GLYSO</name>
<dbReference type="Proteomes" id="UP000289340">
    <property type="component" value="Chromosome 5"/>
</dbReference>
<evidence type="ECO:0000256" key="5">
    <source>
        <dbReference type="ARBA" id="ARBA00022729"/>
    </source>
</evidence>
<dbReference type="Gene3D" id="1.10.510.10">
    <property type="entry name" value="Transferase(Phosphotransferase) domain 1"/>
    <property type="match status" value="1"/>
</dbReference>
<comment type="caution">
    <text evidence="12">The sequence shown here is derived from an EMBL/GenBank/DDBJ whole genome shotgun (WGS) entry which is preliminary data.</text>
</comment>
<protein>
    <submittedName>
        <fullName evidence="12">Putative receptor-like protein kinase</fullName>
    </submittedName>
</protein>
<evidence type="ECO:0000256" key="7">
    <source>
        <dbReference type="ARBA" id="ARBA00022840"/>
    </source>
</evidence>
<evidence type="ECO:0000256" key="3">
    <source>
        <dbReference type="ARBA" id="ARBA00022679"/>
    </source>
</evidence>
<evidence type="ECO:0000256" key="1">
    <source>
        <dbReference type="ARBA" id="ARBA00004479"/>
    </source>
</evidence>
<dbReference type="AlphaFoldDB" id="A0A445KIA3"/>
<dbReference type="Gene3D" id="2.60.120.430">
    <property type="entry name" value="Galactose-binding lectin"/>
    <property type="match status" value="1"/>
</dbReference>
<evidence type="ECO:0000256" key="6">
    <source>
        <dbReference type="ARBA" id="ARBA00022741"/>
    </source>
</evidence>
<dbReference type="PANTHER" id="PTHR34590:SF10">
    <property type="entry name" value="RECEPTOR-LIKE PROTEIN KINASE HERK 1"/>
    <property type="match status" value="1"/>
</dbReference>
<evidence type="ECO:0000256" key="8">
    <source>
        <dbReference type="ARBA" id="ARBA00022989"/>
    </source>
</evidence>
<dbReference type="FunFam" id="2.60.120.430:FF:000005">
    <property type="entry name" value="Putative receptor-like protein kinase"/>
    <property type="match status" value="1"/>
</dbReference>
<dbReference type="PANTHER" id="PTHR34590">
    <property type="entry name" value="OS03G0124300 PROTEIN-RELATED"/>
    <property type="match status" value="1"/>
</dbReference>
<keyword evidence="9" id="KW-0472">Membrane</keyword>
<comment type="subcellular location">
    <subcellularLocation>
        <location evidence="1">Membrane</location>
        <topology evidence="1">Single-pass type I membrane protein</topology>
    </subcellularLocation>
</comment>
<keyword evidence="3" id="KW-0808">Transferase</keyword>
<dbReference type="InterPro" id="IPR024788">
    <property type="entry name" value="Malectin-like_Carb-bd_dom"/>
</dbReference>
<dbReference type="GO" id="GO:0004714">
    <property type="term" value="F:transmembrane receptor protein tyrosine kinase activity"/>
    <property type="evidence" value="ECO:0007669"/>
    <property type="project" value="InterPro"/>
</dbReference>
<evidence type="ECO:0000256" key="4">
    <source>
        <dbReference type="ARBA" id="ARBA00022692"/>
    </source>
</evidence>
<evidence type="ECO:0000259" key="11">
    <source>
        <dbReference type="Pfam" id="PF12819"/>
    </source>
</evidence>